<protein>
    <recommendedName>
        <fullName evidence="2">Nrap protein domain-containing protein</fullName>
    </recommendedName>
</protein>
<dbReference type="PANTHER" id="PTHR17972:SF0">
    <property type="entry name" value="NUCLEOLAR PROTEIN 6"/>
    <property type="match status" value="1"/>
</dbReference>
<feature type="domain" description="Nrap protein" evidence="2">
    <location>
        <begin position="87"/>
        <end position="122"/>
    </location>
</feature>
<keyword evidence="4" id="KW-1185">Reference proteome</keyword>
<dbReference type="GO" id="GO:0032545">
    <property type="term" value="C:CURI complex"/>
    <property type="evidence" value="ECO:0007669"/>
    <property type="project" value="TreeGrafter"/>
</dbReference>
<feature type="non-terminal residue" evidence="3">
    <location>
        <position position="233"/>
    </location>
</feature>
<dbReference type="InterPro" id="IPR005554">
    <property type="entry name" value="NOL6/Upt22"/>
</dbReference>
<dbReference type="GO" id="GO:0032040">
    <property type="term" value="C:small-subunit processome"/>
    <property type="evidence" value="ECO:0007669"/>
    <property type="project" value="TreeGrafter"/>
</dbReference>
<gene>
    <name evidence="3" type="ORF">M8C21_004126</name>
</gene>
<dbReference type="GO" id="GO:0006364">
    <property type="term" value="P:rRNA processing"/>
    <property type="evidence" value="ECO:0007669"/>
    <property type="project" value="TreeGrafter"/>
</dbReference>
<comment type="similarity">
    <text evidence="1">Belongs to the NRAP family.</text>
</comment>
<dbReference type="GO" id="GO:0003723">
    <property type="term" value="F:RNA binding"/>
    <property type="evidence" value="ECO:0007669"/>
    <property type="project" value="UniProtKB-KW"/>
</dbReference>
<comment type="caution">
    <text evidence="3">The sequence shown here is derived from an EMBL/GenBank/DDBJ whole genome shotgun (WGS) entry which is preliminary data.</text>
</comment>
<dbReference type="AlphaFoldDB" id="A0AAD5CKU1"/>
<dbReference type="Pfam" id="PF17405">
    <property type="entry name" value="Nrap_D4"/>
    <property type="match status" value="1"/>
</dbReference>
<sequence>MIDKEPLTVGVSVSLPEAYDQCTRGPFLEIKNSPTVRECKPEKIYLIIKRVTEYVLRRHLSLTEDKIMHAVDQLDFSLVCDGGDLASDGSLLESFDTLAKRLRLLSDVPLGISGVQPLDSGLTLPNDASLVRGLGSKTWFLLYGPPEKAFQHQLIEDLCSGCGVRPVAGALTTAGLYGSSSSPYDTSARTRSQSSHMMGVEVDAQDDPIIGVSVDTVGGRQVACDQSCKNEIL</sequence>
<keyword evidence="1" id="KW-0539">Nucleus</keyword>
<evidence type="ECO:0000313" key="4">
    <source>
        <dbReference type="Proteomes" id="UP001206925"/>
    </source>
</evidence>
<keyword evidence="1" id="KW-0694">RNA-binding</keyword>
<comment type="subcellular location">
    <subcellularLocation>
        <location evidence="1">Nucleus</location>
        <location evidence="1">Nucleolus</location>
    </subcellularLocation>
</comment>
<evidence type="ECO:0000256" key="1">
    <source>
        <dbReference type="RuleBase" id="RU364032"/>
    </source>
</evidence>
<name>A0AAD5CKU1_AMBAR</name>
<dbReference type="PANTHER" id="PTHR17972">
    <property type="entry name" value="NUCLEOLAR RNA-ASSOCIATED PROTEIN"/>
    <property type="match status" value="1"/>
</dbReference>
<dbReference type="GO" id="GO:0034456">
    <property type="term" value="C:UTP-C complex"/>
    <property type="evidence" value="ECO:0007669"/>
    <property type="project" value="TreeGrafter"/>
</dbReference>
<dbReference type="InterPro" id="IPR035369">
    <property type="entry name" value="Nrap_D4"/>
</dbReference>
<organism evidence="3 4">
    <name type="scientific">Ambrosia artemisiifolia</name>
    <name type="common">Common ragweed</name>
    <dbReference type="NCBI Taxonomy" id="4212"/>
    <lineage>
        <taxon>Eukaryota</taxon>
        <taxon>Viridiplantae</taxon>
        <taxon>Streptophyta</taxon>
        <taxon>Embryophyta</taxon>
        <taxon>Tracheophyta</taxon>
        <taxon>Spermatophyta</taxon>
        <taxon>Magnoliopsida</taxon>
        <taxon>eudicotyledons</taxon>
        <taxon>Gunneridae</taxon>
        <taxon>Pentapetalae</taxon>
        <taxon>asterids</taxon>
        <taxon>campanulids</taxon>
        <taxon>Asterales</taxon>
        <taxon>Asteraceae</taxon>
        <taxon>Asteroideae</taxon>
        <taxon>Heliantheae alliance</taxon>
        <taxon>Heliantheae</taxon>
        <taxon>Ambrosia</taxon>
    </lineage>
</organism>
<proteinExistence type="inferred from homology"/>
<accession>A0AAD5CKU1</accession>
<dbReference type="GO" id="GO:0006409">
    <property type="term" value="P:tRNA export from nucleus"/>
    <property type="evidence" value="ECO:0007669"/>
    <property type="project" value="TreeGrafter"/>
</dbReference>
<evidence type="ECO:0000313" key="3">
    <source>
        <dbReference type="EMBL" id="KAI7743678.1"/>
    </source>
</evidence>
<reference evidence="3" key="1">
    <citation type="submission" date="2022-06" db="EMBL/GenBank/DDBJ databases">
        <title>Uncovering the hologenomic basis of an extraordinary plant invasion.</title>
        <authorList>
            <person name="Bieker V.C."/>
            <person name="Martin M.D."/>
            <person name="Gilbert T."/>
            <person name="Hodgins K."/>
            <person name="Battlay P."/>
            <person name="Petersen B."/>
            <person name="Wilson J."/>
        </authorList>
    </citation>
    <scope>NUCLEOTIDE SEQUENCE</scope>
    <source>
        <strain evidence="3">AA19_3_7</strain>
        <tissue evidence="3">Leaf</tissue>
    </source>
</reference>
<dbReference type="Proteomes" id="UP001206925">
    <property type="component" value="Unassembled WGS sequence"/>
</dbReference>
<evidence type="ECO:0000259" key="2">
    <source>
        <dbReference type="Pfam" id="PF17405"/>
    </source>
</evidence>
<dbReference type="EMBL" id="JAMZMK010007700">
    <property type="protein sequence ID" value="KAI7743678.1"/>
    <property type="molecule type" value="Genomic_DNA"/>
</dbReference>